<reference evidence="10 11" key="1">
    <citation type="submission" date="2020-07" db="EMBL/GenBank/DDBJ databases">
        <title>Sequencing the genomes of 1000 actinobacteria strains.</title>
        <authorList>
            <person name="Klenk H.-P."/>
        </authorList>
    </citation>
    <scope>NUCLEOTIDE SEQUENCE [LARGE SCALE GENOMIC DNA]</scope>
    <source>
        <strain evidence="10 11">DSM 44442</strain>
    </source>
</reference>
<keyword evidence="3 8" id="KW-0479">Metal-binding</keyword>
<feature type="binding site" evidence="8">
    <location>
        <begin position="89"/>
        <end position="91"/>
    </location>
    <ligand>
        <name>substrate</name>
    </ligand>
</feature>
<evidence type="ECO:0000256" key="8">
    <source>
        <dbReference type="HAMAP-Rule" id="MF_00116"/>
    </source>
</evidence>
<dbReference type="AlphaFoldDB" id="A0A7Z0EUF1"/>
<keyword evidence="6 8" id="KW-0546">Nucleotide metabolism</keyword>
<dbReference type="EC" id="3.6.1.23" evidence="8"/>
<comment type="catalytic activity">
    <reaction evidence="7 8">
        <text>dUTP + H2O = dUMP + diphosphate + H(+)</text>
        <dbReference type="Rhea" id="RHEA:10248"/>
        <dbReference type="ChEBI" id="CHEBI:15377"/>
        <dbReference type="ChEBI" id="CHEBI:15378"/>
        <dbReference type="ChEBI" id="CHEBI:33019"/>
        <dbReference type="ChEBI" id="CHEBI:61555"/>
        <dbReference type="ChEBI" id="CHEBI:246422"/>
        <dbReference type="EC" id="3.6.1.23"/>
    </reaction>
</comment>
<evidence type="ECO:0000256" key="4">
    <source>
        <dbReference type="ARBA" id="ARBA00022801"/>
    </source>
</evidence>
<dbReference type="HAMAP" id="MF_00116">
    <property type="entry name" value="dUTPase_bact"/>
    <property type="match status" value="1"/>
</dbReference>
<evidence type="ECO:0000259" key="9">
    <source>
        <dbReference type="Pfam" id="PF00692"/>
    </source>
</evidence>
<evidence type="ECO:0000313" key="10">
    <source>
        <dbReference type="EMBL" id="NYJ37525.1"/>
    </source>
</evidence>
<evidence type="ECO:0000256" key="5">
    <source>
        <dbReference type="ARBA" id="ARBA00022842"/>
    </source>
</evidence>
<dbReference type="GO" id="GO:0046081">
    <property type="term" value="P:dUTP catabolic process"/>
    <property type="evidence" value="ECO:0007669"/>
    <property type="project" value="InterPro"/>
</dbReference>
<keyword evidence="11" id="KW-1185">Reference proteome</keyword>
<feature type="domain" description="dUTPase-like" evidence="9">
    <location>
        <begin position="23"/>
        <end position="152"/>
    </location>
</feature>
<dbReference type="InterPro" id="IPR008181">
    <property type="entry name" value="dUTPase"/>
</dbReference>
<comment type="caution">
    <text evidence="8">Lacks conserved residue(s) required for the propagation of feature annotation.</text>
</comment>
<dbReference type="GO" id="GO:0006226">
    <property type="term" value="P:dUMP biosynthetic process"/>
    <property type="evidence" value="ECO:0007669"/>
    <property type="project" value="UniProtKB-UniRule"/>
</dbReference>
<proteinExistence type="inferred from homology"/>
<dbReference type="GO" id="GO:0004170">
    <property type="term" value="F:dUTP diphosphatase activity"/>
    <property type="evidence" value="ECO:0007669"/>
    <property type="project" value="UniProtKB-UniRule"/>
</dbReference>
<evidence type="ECO:0000256" key="3">
    <source>
        <dbReference type="ARBA" id="ARBA00022723"/>
    </source>
</evidence>
<dbReference type="NCBIfam" id="TIGR00576">
    <property type="entry name" value="dut"/>
    <property type="match status" value="1"/>
</dbReference>
<comment type="caution">
    <text evidence="10">The sequence shown here is derived from an EMBL/GenBank/DDBJ whole genome shotgun (WGS) entry which is preliminary data.</text>
</comment>
<accession>A0A7Z0EUF1</accession>
<keyword evidence="5 8" id="KW-0460">Magnesium</keyword>
<comment type="cofactor">
    <cofactor evidence="1 8">
        <name>Mg(2+)</name>
        <dbReference type="ChEBI" id="CHEBI:18420"/>
    </cofactor>
</comment>
<evidence type="ECO:0000256" key="1">
    <source>
        <dbReference type="ARBA" id="ARBA00001946"/>
    </source>
</evidence>
<dbReference type="InterPro" id="IPR029054">
    <property type="entry name" value="dUTPase-like"/>
</dbReference>
<feature type="binding site" evidence="8">
    <location>
        <begin position="72"/>
        <end position="74"/>
    </location>
    <ligand>
        <name>substrate</name>
    </ligand>
</feature>
<evidence type="ECO:0000313" key="11">
    <source>
        <dbReference type="Proteomes" id="UP000572051"/>
    </source>
</evidence>
<evidence type="ECO:0000256" key="7">
    <source>
        <dbReference type="ARBA" id="ARBA00047686"/>
    </source>
</evidence>
<dbReference type="EMBL" id="JACCFS010000001">
    <property type="protein sequence ID" value="NYJ37525.1"/>
    <property type="molecule type" value="Genomic_DNA"/>
</dbReference>
<feature type="binding site" evidence="8">
    <location>
        <position position="85"/>
    </location>
    <ligand>
        <name>substrate</name>
    </ligand>
</feature>
<dbReference type="RefSeq" id="WP_179828326.1">
    <property type="nucleotide sequence ID" value="NZ_JACCFS010000001.1"/>
</dbReference>
<evidence type="ECO:0000256" key="6">
    <source>
        <dbReference type="ARBA" id="ARBA00023080"/>
    </source>
</evidence>
<comment type="pathway">
    <text evidence="8">Pyrimidine metabolism; dUMP biosynthesis; dUMP from dCTP (dUTP route): step 2/2.</text>
</comment>
<dbReference type="InterPro" id="IPR033704">
    <property type="entry name" value="dUTPase_trimeric"/>
</dbReference>
<evidence type="ECO:0000256" key="2">
    <source>
        <dbReference type="ARBA" id="ARBA00006581"/>
    </source>
</evidence>
<protein>
    <recommendedName>
        <fullName evidence="8">Deoxyuridine 5'-triphosphate nucleotidohydrolase</fullName>
        <shortName evidence="8">dUTPase</shortName>
        <ecNumber evidence="8">3.6.1.23</ecNumber>
    </recommendedName>
    <alternativeName>
        <fullName evidence="8">dUTP pyrophosphatase</fullName>
    </alternativeName>
</protein>
<dbReference type="PANTHER" id="PTHR11241">
    <property type="entry name" value="DEOXYURIDINE 5'-TRIPHOSPHATE NUCLEOTIDOHYDROLASE"/>
    <property type="match status" value="1"/>
</dbReference>
<dbReference type="NCBIfam" id="NF001862">
    <property type="entry name" value="PRK00601.1"/>
    <property type="match status" value="1"/>
</dbReference>
<sequence length="158" mass="16428">MSTTSPEGGRIPITVQRLDPGLPLPQYAHPGDAGADLYTTTDVVLAPGERATVPTGLAIALPEGYAAFVHPRSGLAARSGLTIVNAPGTVDAGYRGEIKVTLLNTDRDAPVKLSRGDRIAQMVVQRVERAEFVEADALPESARGAGGFGSTGGHTEQR</sequence>
<comment type="function">
    <text evidence="8">This enzyme is involved in nucleotide metabolism: it produces dUMP, the immediate precursor of thymidine nucleotides and it decreases the intracellular concentration of dUTP so that uracil cannot be incorporated into DNA.</text>
</comment>
<organism evidence="10 11">
    <name type="scientific">Nocardiopsis aegyptia</name>
    <dbReference type="NCBI Taxonomy" id="220378"/>
    <lineage>
        <taxon>Bacteria</taxon>
        <taxon>Bacillati</taxon>
        <taxon>Actinomycetota</taxon>
        <taxon>Actinomycetes</taxon>
        <taxon>Streptosporangiales</taxon>
        <taxon>Nocardiopsidaceae</taxon>
        <taxon>Nocardiopsis</taxon>
    </lineage>
</organism>
<gene>
    <name evidence="8" type="primary">dut</name>
    <name evidence="10" type="ORF">HNR10_005406</name>
</gene>
<dbReference type="SUPFAM" id="SSF51283">
    <property type="entry name" value="dUTPase-like"/>
    <property type="match status" value="1"/>
</dbReference>
<keyword evidence="4 8" id="KW-0378">Hydrolase</keyword>
<name>A0A7Z0EUF1_9ACTN</name>
<comment type="similarity">
    <text evidence="2 8">Belongs to the dUTPase family.</text>
</comment>
<dbReference type="PANTHER" id="PTHR11241:SF0">
    <property type="entry name" value="DEOXYURIDINE 5'-TRIPHOSPHATE NUCLEOTIDOHYDROLASE"/>
    <property type="match status" value="1"/>
</dbReference>
<dbReference type="FunFam" id="2.70.40.10:FF:000008">
    <property type="entry name" value="Deoxyuridine 5'-triphosphate nucleotidohydrolase"/>
    <property type="match status" value="1"/>
</dbReference>
<dbReference type="Pfam" id="PF00692">
    <property type="entry name" value="dUTPase"/>
    <property type="match status" value="1"/>
</dbReference>
<dbReference type="Proteomes" id="UP000572051">
    <property type="component" value="Unassembled WGS sequence"/>
</dbReference>
<dbReference type="GO" id="GO:0000287">
    <property type="term" value="F:magnesium ion binding"/>
    <property type="evidence" value="ECO:0007669"/>
    <property type="project" value="UniProtKB-UniRule"/>
</dbReference>
<dbReference type="InterPro" id="IPR036157">
    <property type="entry name" value="dUTPase-like_sf"/>
</dbReference>
<dbReference type="UniPathway" id="UPA00610">
    <property type="reaction ID" value="UER00666"/>
</dbReference>
<dbReference type="Gene3D" id="2.70.40.10">
    <property type="match status" value="1"/>
</dbReference>
<dbReference type="CDD" id="cd07557">
    <property type="entry name" value="trimeric_dUTPase"/>
    <property type="match status" value="1"/>
</dbReference>